<feature type="signal peptide" evidence="1">
    <location>
        <begin position="1"/>
        <end position="27"/>
    </location>
</feature>
<organism evidence="2 3">
    <name type="scientific">Arthrobacter methylotrophus</name>
    <dbReference type="NCBI Taxonomy" id="121291"/>
    <lineage>
        <taxon>Bacteria</taxon>
        <taxon>Bacillati</taxon>
        <taxon>Actinomycetota</taxon>
        <taxon>Actinomycetes</taxon>
        <taxon>Micrococcales</taxon>
        <taxon>Micrococcaceae</taxon>
        <taxon>Arthrobacter</taxon>
    </lineage>
</organism>
<evidence type="ECO:0000313" key="3">
    <source>
        <dbReference type="Proteomes" id="UP001589536"/>
    </source>
</evidence>
<dbReference type="EMBL" id="JBHMBH010000021">
    <property type="protein sequence ID" value="MFB9714536.1"/>
    <property type="molecule type" value="Genomic_DNA"/>
</dbReference>
<accession>A0ABV5UQ37</accession>
<proteinExistence type="predicted"/>
<dbReference type="Proteomes" id="UP001589536">
    <property type="component" value="Unassembled WGS sequence"/>
</dbReference>
<evidence type="ECO:0000313" key="2">
    <source>
        <dbReference type="EMBL" id="MFB9714536.1"/>
    </source>
</evidence>
<sequence length="162" mass="17238">MRRTAAAITLSVGAALLLSACNPGVNGNENDKQETKTFATAKDGSGVLPGWIPEQATDIKEMLRSTGFERIIVMKNVTLPNSCKTIPAGQKPAPVDDADGKFKAADYNSGEATLKADWWPAGTEQKASSLCGKWWVTVDGESTYAYSPETKAVIKAIDGSKK</sequence>
<name>A0ABV5UQ37_9MICC</name>
<protein>
    <recommendedName>
        <fullName evidence="4">Lipoprotein</fullName>
    </recommendedName>
</protein>
<keyword evidence="3" id="KW-1185">Reference proteome</keyword>
<reference evidence="2 3" key="1">
    <citation type="submission" date="2024-09" db="EMBL/GenBank/DDBJ databases">
        <authorList>
            <person name="Sun Q."/>
            <person name="Mori K."/>
        </authorList>
    </citation>
    <scope>NUCLEOTIDE SEQUENCE [LARGE SCALE GENOMIC DNA]</scope>
    <source>
        <strain evidence="2 3">JCM 13519</strain>
    </source>
</reference>
<dbReference type="PROSITE" id="PS51257">
    <property type="entry name" value="PROKAR_LIPOPROTEIN"/>
    <property type="match status" value="1"/>
</dbReference>
<gene>
    <name evidence="2" type="ORF">ACFFPI_10420</name>
</gene>
<comment type="caution">
    <text evidence="2">The sequence shown here is derived from an EMBL/GenBank/DDBJ whole genome shotgun (WGS) entry which is preliminary data.</text>
</comment>
<evidence type="ECO:0000256" key="1">
    <source>
        <dbReference type="SAM" id="SignalP"/>
    </source>
</evidence>
<feature type="chain" id="PRO_5046869785" description="Lipoprotein" evidence="1">
    <location>
        <begin position="28"/>
        <end position="162"/>
    </location>
</feature>
<keyword evidence="1" id="KW-0732">Signal</keyword>
<evidence type="ECO:0008006" key="4">
    <source>
        <dbReference type="Google" id="ProtNLM"/>
    </source>
</evidence>
<dbReference type="RefSeq" id="WP_345046278.1">
    <property type="nucleotide sequence ID" value="NZ_BAABED010000001.1"/>
</dbReference>